<evidence type="ECO:0000259" key="3">
    <source>
        <dbReference type="SMART" id="SM01008"/>
    </source>
</evidence>
<dbReference type="SMART" id="SM01008">
    <property type="entry name" value="Ald_Xan_dh_C"/>
    <property type="match status" value="1"/>
</dbReference>
<keyword evidence="2" id="KW-0560">Oxidoreductase</keyword>
<dbReference type="Gene3D" id="3.90.1170.50">
    <property type="entry name" value="Aldehyde oxidase/xanthine dehydrogenase, a/b hammerhead"/>
    <property type="match status" value="1"/>
</dbReference>
<dbReference type="EMBL" id="UINC01001080">
    <property type="protein sequence ID" value="SUZ70064.1"/>
    <property type="molecule type" value="Genomic_DNA"/>
</dbReference>
<dbReference type="InterPro" id="IPR046867">
    <property type="entry name" value="AldOxase/xan_DH_MoCoBD2"/>
</dbReference>
<dbReference type="InterPro" id="IPR008274">
    <property type="entry name" value="AldOxase/xan_DH_MoCoBD1"/>
</dbReference>
<proteinExistence type="predicted"/>
<dbReference type="SUPFAM" id="SSF54665">
    <property type="entry name" value="CO dehydrogenase molybdoprotein N-domain-like"/>
    <property type="match status" value="1"/>
</dbReference>
<evidence type="ECO:0000313" key="4">
    <source>
        <dbReference type="EMBL" id="SUZ70064.1"/>
    </source>
</evidence>
<protein>
    <recommendedName>
        <fullName evidence="3">Aldehyde oxidase/xanthine dehydrogenase a/b hammerhead domain-containing protein</fullName>
    </recommendedName>
</protein>
<organism evidence="4">
    <name type="scientific">marine metagenome</name>
    <dbReference type="NCBI Taxonomy" id="408172"/>
    <lineage>
        <taxon>unclassified sequences</taxon>
        <taxon>metagenomes</taxon>
        <taxon>ecological metagenomes</taxon>
    </lineage>
</organism>
<dbReference type="InterPro" id="IPR037165">
    <property type="entry name" value="AldOxase/xan_DH_Mopterin-bd_sf"/>
</dbReference>
<evidence type="ECO:0000256" key="2">
    <source>
        <dbReference type="ARBA" id="ARBA00023002"/>
    </source>
</evidence>
<evidence type="ECO:0000256" key="1">
    <source>
        <dbReference type="ARBA" id="ARBA00022505"/>
    </source>
</evidence>
<keyword evidence="1" id="KW-0500">Molybdenum</keyword>
<sequence>MTSYLGQPLRRFEDARLITGDGRFINDIKLPDMLHAVVVRSDHAHARIRSIDVSAARGLPGVVDVLTGGDVAGMLTNIPIRPMGDRAVEVFNPSEHPILAPDKVCYVGQPVAVVVATDPYLAKDGADQVAVDYEALTPVVDPDTAADEDTPVIHPELGTNVAMRSVQEGGDIDQAFAQADHVVRQMYRVPRLAPSPLETRGVIGDYDPAGDFLTVWGSTQAPHQVKRYLAQILEFPEEAIRVVAPDVGGSFGIKDCLLPEDVLIPFLSLRLQKPVKWIEDRQENLLTYHGRGMSLAMEAAVKNDGTFLGIRVSIVADLGAYFYFTSPFPLFNAARRITGPYQVPAVHAKLLGVITNKTPTAAYRGTGSPEAAFCIERTIDLIAGDLGLDPAEVRRRNYIPSDAFPYTTCTGISYDSGDYGQALERALELVDYPGWQEKVRQTKPNKPYLGIGLATFIKSSGAGGEHRVESARVSIDTSGRVDVYTGVSPHGQGTETSFAQIASDTLGVDPAQVRVLHSDSSIFPHGIGTSASRGLIIGGSAVHLALQEARRKLSLIASKSLGCPVADIVFREGQVLNQHNPDEKIAFSQLAAMAHGRASTCDGTEPGLDFHHEYTLPQSPVSFGAHAVVVEVDRDTMAVKILRYVGVHDCGQIINPMIVEGQIHGGIAQGIGQALTEGIAYTEDGQPLTASFMDYALPRAIHMPDLILDTIDTISPTNPLGAKGIGSVSTVPSPAAVTNAVLNALYGTGVRHIDAPLTPERVWRAVGRRSE</sequence>
<dbReference type="Pfam" id="PF02738">
    <property type="entry name" value="MoCoBD_1"/>
    <property type="match status" value="1"/>
</dbReference>
<accession>A0A381PTS5</accession>
<name>A0A381PTS5_9ZZZZ</name>
<dbReference type="PANTHER" id="PTHR11908">
    <property type="entry name" value="XANTHINE DEHYDROGENASE"/>
    <property type="match status" value="1"/>
</dbReference>
<dbReference type="Pfam" id="PF01315">
    <property type="entry name" value="Ald_Xan_dh_C"/>
    <property type="match status" value="1"/>
</dbReference>
<dbReference type="GO" id="GO:0005506">
    <property type="term" value="F:iron ion binding"/>
    <property type="evidence" value="ECO:0007669"/>
    <property type="project" value="InterPro"/>
</dbReference>
<reference evidence="4" key="1">
    <citation type="submission" date="2018-05" db="EMBL/GenBank/DDBJ databases">
        <authorList>
            <person name="Lanie J.A."/>
            <person name="Ng W.-L."/>
            <person name="Kazmierczak K.M."/>
            <person name="Andrzejewski T.M."/>
            <person name="Davidsen T.M."/>
            <person name="Wayne K.J."/>
            <person name="Tettelin H."/>
            <person name="Glass J.I."/>
            <person name="Rusch D."/>
            <person name="Podicherti R."/>
            <person name="Tsui H.-C.T."/>
            <person name="Winkler M.E."/>
        </authorList>
    </citation>
    <scope>NUCLEOTIDE SEQUENCE</scope>
</reference>
<dbReference type="InterPro" id="IPR016208">
    <property type="entry name" value="Ald_Oxase/xanthine_DH-like"/>
</dbReference>
<feature type="domain" description="Aldehyde oxidase/xanthine dehydrogenase a/b hammerhead" evidence="3">
    <location>
        <begin position="19"/>
        <end position="137"/>
    </location>
</feature>
<dbReference type="GO" id="GO:0016491">
    <property type="term" value="F:oxidoreductase activity"/>
    <property type="evidence" value="ECO:0007669"/>
    <property type="project" value="UniProtKB-KW"/>
</dbReference>
<dbReference type="InterPro" id="IPR000674">
    <property type="entry name" value="Ald_Oxase/Xan_DH_a/b"/>
</dbReference>
<dbReference type="InterPro" id="IPR036856">
    <property type="entry name" value="Ald_Oxase/Xan_DH_a/b_sf"/>
</dbReference>
<dbReference type="AlphaFoldDB" id="A0A381PTS5"/>
<gene>
    <name evidence="4" type="ORF">METZ01_LOCUS22918</name>
</gene>
<dbReference type="PANTHER" id="PTHR11908:SF132">
    <property type="entry name" value="ALDEHYDE OXIDASE 1-RELATED"/>
    <property type="match status" value="1"/>
</dbReference>
<dbReference type="Gene3D" id="3.30.365.10">
    <property type="entry name" value="Aldehyde oxidase/xanthine dehydrogenase, molybdopterin binding domain"/>
    <property type="match status" value="4"/>
</dbReference>
<dbReference type="SUPFAM" id="SSF56003">
    <property type="entry name" value="Molybdenum cofactor-binding domain"/>
    <property type="match status" value="1"/>
</dbReference>
<dbReference type="Pfam" id="PF20256">
    <property type="entry name" value="MoCoBD_2"/>
    <property type="match status" value="1"/>
</dbReference>